<name>A0AAD4N3B5_9BILA</name>
<dbReference type="AlphaFoldDB" id="A0AAD4N3B5"/>
<accession>A0AAD4N3B5</accession>
<feature type="region of interest" description="Disordered" evidence="1">
    <location>
        <begin position="171"/>
        <end position="197"/>
    </location>
</feature>
<evidence type="ECO:0000256" key="1">
    <source>
        <dbReference type="SAM" id="MobiDB-lite"/>
    </source>
</evidence>
<organism evidence="2 3">
    <name type="scientific">Ditylenchus destructor</name>
    <dbReference type="NCBI Taxonomy" id="166010"/>
    <lineage>
        <taxon>Eukaryota</taxon>
        <taxon>Metazoa</taxon>
        <taxon>Ecdysozoa</taxon>
        <taxon>Nematoda</taxon>
        <taxon>Chromadorea</taxon>
        <taxon>Rhabditida</taxon>
        <taxon>Tylenchina</taxon>
        <taxon>Tylenchomorpha</taxon>
        <taxon>Sphaerularioidea</taxon>
        <taxon>Anguinidae</taxon>
        <taxon>Anguininae</taxon>
        <taxon>Ditylenchus</taxon>
    </lineage>
</organism>
<reference evidence="2" key="1">
    <citation type="submission" date="2022-01" db="EMBL/GenBank/DDBJ databases">
        <title>Genome Sequence Resource for Two Populations of Ditylenchus destructor, the Migratory Endoparasitic Phytonematode.</title>
        <authorList>
            <person name="Zhang H."/>
            <person name="Lin R."/>
            <person name="Xie B."/>
        </authorList>
    </citation>
    <scope>NUCLEOTIDE SEQUENCE</scope>
    <source>
        <strain evidence="2">BazhouSP</strain>
    </source>
</reference>
<evidence type="ECO:0000313" key="3">
    <source>
        <dbReference type="Proteomes" id="UP001201812"/>
    </source>
</evidence>
<keyword evidence="3" id="KW-1185">Reference proteome</keyword>
<proteinExistence type="predicted"/>
<dbReference type="Proteomes" id="UP001201812">
    <property type="component" value="Unassembled WGS sequence"/>
</dbReference>
<sequence>MSARSKKVIEIRRLLCINHLMGFVLRAHNQELVSGVSGLKSCPDGVGKDCQPILLPVVNQQSEISKESMKEEEVAPNDDLSHLTSINLYPGAVSSATMHNGCKINTRDHFQPASEEVHVYNVARAIMTADQVSDNSNIRLSLQNEVHTAVDSSASGNITATATSISFSTETPPLKRAKVPNKQTGSSASKHAIAPQLPLQGEEMPLKLCLRDR</sequence>
<gene>
    <name evidence="2" type="ORF">DdX_08342</name>
</gene>
<dbReference type="EMBL" id="JAKKPZ010000012">
    <property type="protein sequence ID" value="KAI1715063.1"/>
    <property type="molecule type" value="Genomic_DNA"/>
</dbReference>
<protein>
    <submittedName>
        <fullName evidence="2">Uncharacterized protein</fullName>
    </submittedName>
</protein>
<evidence type="ECO:0000313" key="2">
    <source>
        <dbReference type="EMBL" id="KAI1715063.1"/>
    </source>
</evidence>
<comment type="caution">
    <text evidence="2">The sequence shown here is derived from an EMBL/GenBank/DDBJ whole genome shotgun (WGS) entry which is preliminary data.</text>
</comment>